<dbReference type="SMART" id="SM00895">
    <property type="entry name" value="FCD"/>
    <property type="match status" value="1"/>
</dbReference>
<dbReference type="SUPFAM" id="SSF46785">
    <property type="entry name" value="Winged helix' DNA-binding domain"/>
    <property type="match status" value="1"/>
</dbReference>
<evidence type="ECO:0000256" key="3">
    <source>
        <dbReference type="ARBA" id="ARBA00023163"/>
    </source>
</evidence>
<accession>A0A6C1KK18</accession>
<dbReference type="Proteomes" id="UP000305131">
    <property type="component" value="Unassembled WGS sequence"/>
</dbReference>
<dbReference type="SUPFAM" id="SSF48008">
    <property type="entry name" value="GntR ligand-binding domain-like"/>
    <property type="match status" value="1"/>
</dbReference>
<evidence type="ECO:0000256" key="2">
    <source>
        <dbReference type="ARBA" id="ARBA00023125"/>
    </source>
</evidence>
<feature type="domain" description="HTH gntR-type" evidence="4">
    <location>
        <begin position="3"/>
        <end position="70"/>
    </location>
</feature>
<dbReference type="PROSITE" id="PS50949">
    <property type="entry name" value="HTH_GNTR"/>
    <property type="match status" value="1"/>
</dbReference>
<dbReference type="GO" id="GO:0003700">
    <property type="term" value="F:DNA-binding transcription factor activity"/>
    <property type="evidence" value="ECO:0007669"/>
    <property type="project" value="InterPro"/>
</dbReference>
<sequence length="224" mass="25000">MDQNLREQVLRHVRSEIISGQSGPGKMYSVPTLAADLGVSTTPVREALLELARTGLIEPMRNRGFKVVEPTVDDLRNLFEMRNLLEVRAAELFALKSRKKKKTLEYLTGLADAVRAAVEEDDLYGYLESDRNFHLAFISAAENSLLTEMAMGLRDKMRLHGISSRSGMERQVSSVAEHYRLVSLAESGDVEGIKALMTSHILTWEPIFIEALLKSRREVGAALA</sequence>
<keyword evidence="3" id="KW-0804">Transcription</keyword>
<organism evidence="5 6">
    <name type="scientific">Xanthobacter autotrophicus</name>
    <dbReference type="NCBI Taxonomy" id="280"/>
    <lineage>
        <taxon>Bacteria</taxon>
        <taxon>Pseudomonadati</taxon>
        <taxon>Pseudomonadota</taxon>
        <taxon>Alphaproteobacteria</taxon>
        <taxon>Hyphomicrobiales</taxon>
        <taxon>Xanthobacteraceae</taxon>
        <taxon>Xanthobacter</taxon>
    </lineage>
</organism>
<dbReference type="InterPro" id="IPR008920">
    <property type="entry name" value="TF_FadR/GntR_C"/>
</dbReference>
<keyword evidence="2" id="KW-0238">DNA-binding</keyword>
<dbReference type="RefSeq" id="WP_138398356.1">
    <property type="nucleotide sequence ID" value="NZ_JBAFVI010000022.1"/>
</dbReference>
<dbReference type="InterPro" id="IPR036388">
    <property type="entry name" value="WH-like_DNA-bd_sf"/>
</dbReference>
<dbReference type="InterPro" id="IPR011711">
    <property type="entry name" value="GntR_C"/>
</dbReference>
<dbReference type="SMART" id="SM00345">
    <property type="entry name" value="HTH_GNTR"/>
    <property type="match status" value="1"/>
</dbReference>
<reference evidence="5 6" key="1">
    <citation type="submission" date="2019-05" db="EMBL/GenBank/DDBJ databases">
        <authorList>
            <person name="Zhou X."/>
        </authorList>
    </citation>
    <scope>NUCLEOTIDE SEQUENCE [LARGE SCALE GENOMIC DNA]</scope>
    <source>
        <strain evidence="5 6">DSM 432</strain>
    </source>
</reference>
<dbReference type="OrthoDB" id="8155773at2"/>
<dbReference type="PANTHER" id="PTHR43537:SF45">
    <property type="entry name" value="GNTR FAMILY REGULATORY PROTEIN"/>
    <property type="match status" value="1"/>
</dbReference>
<dbReference type="GO" id="GO:0003677">
    <property type="term" value="F:DNA binding"/>
    <property type="evidence" value="ECO:0007669"/>
    <property type="project" value="UniProtKB-KW"/>
</dbReference>
<comment type="caution">
    <text evidence="5">The sequence shown here is derived from an EMBL/GenBank/DDBJ whole genome shotgun (WGS) entry which is preliminary data.</text>
</comment>
<evidence type="ECO:0000259" key="4">
    <source>
        <dbReference type="PROSITE" id="PS50949"/>
    </source>
</evidence>
<dbReference type="AlphaFoldDB" id="A0A6C1KK18"/>
<dbReference type="InterPro" id="IPR036390">
    <property type="entry name" value="WH_DNA-bd_sf"/>
</dbReference>
<evidence type="ECO:0000256" key="1">
    <source>
        <dbReference type="ARBA" id="ARBA00023015"/>
    </source>
</evidence>
<dbReference type="InterPro" id="IPR000524">
    <property type="entry name" value="Tscrpt_reg_HTH_GntR"/>
</dbReference>
<evidence type="ECO:0000313" key="5">
    <source>
        <dbReference type="EMBL" id="TLX44161.1"/>
    </source>
</evidence>
<dbReference type="Pfam" id="PF00392">
    <property type="entry name" value="GntR"/>
    <property type="match status" value="1"/>
</dbReference>
<gene>
    <name evidence="5" type="ORF">FBQ73_04690</name>
</gene>
<dbReference type="CDD" id="cd07377">
    <property type="entry name" value="WHTH_GntR"/>
    <property type="match status" value="1"/>
</dbReference>
<dbReference type="Gene3D" id="1.10.10.10">
    <property type="entry name" value="Winged helix-like DNA-binding domain superfamily/Winged helix DNA-binding domain"/>
    <property type="match status" value="1"/>
</dbReference>
<keyword evidence="1" id="KW-0805">Transcription regulation</keyword>
<evidence type="ECO:0000313" key="6">
    <source>
        <dbReference type="Proteomes" id="UP000305131"/>
    </source>
</evidence>
<name>A0A6C1KK18_XANAU</name>
<proteinExistence type="predicted"/>
<protein>
    <submittedName>
        <fullName evidence="5">GntR family transcriptional regulator</fullName>
    </submittedName>
</protein>
<dbReference type="GeneID" id="95772754"/>
<dbReference type="Pfam" id="PF07729">
    <property type="entry name" value="FCD"/>
    <property type="match status" value="1"/>
</dbReference>
<dbReference type="EMBL" id="VAUP01000014">
    <property type="protein sequence ID" value="TLX44161.1"/>
    <property type="molecule type" value="Genomic_DNA"/>
</dbReference>
<dbReference type="Gene3D" id="1.20.120.530">
    <property type="entry name" value="GntR ligand-binding domain-like"/>
    <property type="match status" value="1"/>
</dbReference>
<dbReference type="PANTHER" id="PTHR43537">
    <property type="entry name" value="TRANSCRIPTIONAL REGULATOR, GNTR FAMILY"/>
    <property type="match status" value="1"/>
</dbReference>